<feature type="compositionally biased region" description="Basic and acidic residues" evidence="1">
    <location>
        <begin position="70"/>
        <end position="79"/>
    </location>
</feature>
<sequence length="95" mass="10986">MDDIASKLVNARTEQENQSPPLKKKLHAEVDDKPSTSKMQVISDEEHMRNLFVECNEKNEVPCEDAEGSNSEKAKKENVELVQYEEDLPQEEQRR</sequence>
<accession>A0A7I4YV31</accession>
<feature type="region of interest" description="Disordered" evidence="1">
    <location>
        <begin position="1"/>
        <end position="44"/>
    </location>
</feature>
<evidence type="ECO:0000313" key="2">
    <source>
        <dbReference type="Proteomes" id="UP000025227"/>
    </source>
</evidence>
<dbReference type="WBParaSite" id="HCON_00148970-00001">
    <property type="protein sequence ID" value="HCON_00148970-00001"/>
    <property type="gene ID" value="HCON_00148970"/>
</dbReference>
<dbReference type="AlphaFoldDB" id="A0A7I4YV31"/>
<keyword evidence="2" id="KW-1185">Reference proteome</keyword>
<name>A0A7I4YV31_HAECO</name>
<evidence type="ECO:0000256" key="1">
    <source>
        <dbReference type="SAM" id="MobiDB-lite"/>
    </source>
</evidence>
<dbReference type="Proteomes" id="UP000025227">
    <property type="component" value="Unplaced"/>
</dbReference>
<reference evidence="3" key="1">
    <citation type="submission" date="2020-12" db="UniProtKB">
        <authorList>
            <consortium name="WormBaseParasite"/>
        </authorList>
    </citation>
    <scope>IDENTIFICATION</scope>
    <source>
        <strain evidence="3">MHco3</strain>
    </source>
</reference>
<protein>
    <submittedName>
        <fullName evidence="3">Ovule protein</fullName>
    </submittedName>
</protein>
<organism evidence="2 3">
    <name type="scientific">Haemonchus contortus</name>
    <name type="common">Barber pole worm</name>
    <dbReference type="NCBI Taxonomy" id="6289"/>
    <lineage>
        <taxon>Eukaryota</taxon>
        <taxon>Metazoa</taxon>
        <taxon>Ecdysozoa</taxon>
        <taxon>Nematoda</taxon>
        <taxon>Chromadorea</taxon>
        <taxon>Rhabditida</taxon>
        <taxon>Rhabditina</taxon>
        <taxon>Rhabditomorpha</taxon>
        <taxon>Strongyloidea</taxon>
        <taxon>Trichostrongylidae</taxon>
        <taxon>Haemonchus</taxon>
    </lineage>
</organism>
<evidence type="ECO:0000313" key="3">
    <source>
        <dbReference type="WBParaSite" id="HCON_00148970-00001"/>
    </source>
</evidence>
<feature type="compositionally biased region" description="Acidic residues" evidence="1">
    <location>
        <begin position="83"/>
        <end position="95"/>
    </location>
</feature>
<feature type="region of interest" description="Disordered" evidence="1">
    <location>
        <begin position="62"/>
        <end position="95"/>
    </location>
</feature>
<proteinExistence type="predicted"/>